<name>A0A9P0FRZ1_CHRIL</name>
<dbReference type="SMART" id="SM00696">
    <property type="entry name" value="DM9"/>
    <property type="match status" value="2"/>
</dbReference>
<evidence type="ECO:0000313" key="1">
    <source>
        <dbReference type="EMBL" id="CAH0583069.1"/>
    </source>
</evidence>
<gene>
    <name evidence="1" type="ORF">CINC_LOCUS2080</name>
</gene>
<dbReference type="PANTHER" id="PTHR31649:SF1">
    <property type="entry name" value="FARNESOIC ACID O-METHYL TRANSFERASE DOMAIN-CONTAINING PROTEIN"/>
    <property type="match status" value="1"/>
</dbReference>
<dbReference type="PANTHER" id="PTHR31649">
    <property type="entry name" value="AGAP009604-PA"/>
    <property type="match status" value="1"/>
</dbReference>
<dbReference type="EMBL" id="LR824015">
    <property type="protein sequence ID" value="CAH0583069.1"/>
    <property type="molecule type" value="Genomic_DNA"/>
</dbReference>
<proteinExistence type="predicted"/>
<keyword evidence="2" id="KW-1185">Reference proteome</keyword>
<dbReference type="Pfam" id="PF11901">
    <property type="entry name" value="DM9"/>
    <property type="match status" value="1"/>
</dbReference>
<evidence type="ECO:0000313" key="2">
    <source>
        <dbReference type="Proteomes" id="UP001154114"/>
    </source>
</evidence>
<dbReference type="Proteomes" id="UP001154114">
    <property type="component" value="Chromosome 12"/>
</dbReference>
<organism evidence="1 2">
    <name type="scientific">Chrysodeixis includens</name>
    <name type="common">Soybean looper</name>
    <name type="synonym">Pseudoplusia includens</name>
    <dbReference type="NCBI Taxonomy" id="689277"/>
    <lineage>
        <taxon>Eukaryota</taxon>
        <taxon>Metazoa</taxon>
        <taxon>Ecdysozoa</taxon>
        <taxon>Arthropoda</taxon>
        <taxon>Hexapoda</taxon>
        <taxon>Insecta</taxon>
        <taxon>Pterygota</taxon>
        <taxon>Neoptera</taxon>
        <taxon>Endopterygota</taxon>
        <taxon>Lepidoptera</taxon>
        <taxon>Glossata</taxon>
        <taxon>Ditrysia</taxon>
        <taxon>Noctuoidea</taxon>
        <taxon>Noctuidae</taxon>
        <taxon>Plusiinae</taxon>
        <taxon>Chrysodeixis</taxon>
    </lineage>
</organism>
<reference evidence="1" key="1">
    <citation type="submission" date="2021-12" db="EMBL/GenBank/DDBJ databases">
        <authorList>
            <person name="King R."/>
        </authorList>
    </citation>
    <scope>NUCLEOTIDE SEQUENCE</scope>
</reference>
<dbReference type="AlphaFoldDB" id="A0A9P0FRZ1"/>
<dbReference type="InterPro" id="IPR006616">
    <property type="entry name" value="DM9_repeat"/>
</dbReference>
<dbReference type="OrthoDB" id="2142040at2759"/>
<accession>A0A9P0FRZ1</accession>
<sequence>MYVLCIPDPPSYQPHEHAPPPMIPVPGGMFAYAPPPYMVPVHQPPFLRPPEPSQPHYVTNVVYQTPSVGPTFAPPPGPVYVEEAIEWIAATTFDVSRLAQKAFVGGEDRSDGSPLYVIRAQHEGGLVPGKLSIKNLAAYIAYRGRSVPVDSFEVLCAKREAVSWKSSSKGQVPSDAIIAGNTVNGEPLFIARVRHKGSLIPGKVHPSHGCCYIPIGRYETNHKGYEVLCKNQ</sequence>
<protein>
    <submittedName>
        <fullName evidence="1">Uncharacterized protein</fullName>
    </submittedName>
</protein>